<gene>
    <name evidence="4" type="ORF">CTEN210_05142</name>
</gene>
<evidence type="ECO:0000256" key="1">
    <source>
        <dbReference type="SAM" id="Coils"/>
    </source>
</evidence>
<feature type="region of interest" description="Disordered" evidence="2">
    <location>
        <begin position="1"/>
        <end position="26"/>
    </location>
</feature>
<dbReference type="Proteomes" id="UP001054902">
    <property type="component" value="Unassembled WGS sequence"/>
</dbReference>
<dbReference type="PANTHER" id="PTHR12136">
    <property type="entry name" value="ENHANCED DISEASE RESISTANCE-RELATED"/>
    <property type="match status" value="1"/>
</dbReference>
<reference evidence="4 5" key="1">
    <citation type="journal article" date="2021" name="Sci. Rep.">
        <title>The genome of the diatom Chaetoceros tenuissimus carries an ancient integrated fragment of an extant virus.</title>
        <authorList>
            <person name="Hongo Y."/>
            <person name="Kimura K."/>
            <person name="Takaki Y."/>
            <person name="Yoshida Y."/>
            <person name="Baba S."/>
            <person name="Kobayashi G."/>
            <person name="Nagasaki K."/>
            <person name="Hano T."/>
            <person name="Tomaru Y."/>
        </authorList>
    </citation>
    <scope>NUCLEOTIDE SEQUENCE [LARGE SCALE GENOMIC DNA]</scope>
    <source>
        <strain evidence="4 5">NIES-3715</strain>
    </source>
</reference>
<evidence type="ECO:0000256" key="2">
    <source>
        <dbReference type="SAM" id="MobiDB-lite"/>
    </source>
</evidence>
<organism evidence="4 5">
    <name type="scientific">Chaetoceros tenuissimus</name>
    <dbReference type="NCBI Taxonomy" id="426638"/>
    <lineage>
        <taxon>Eukaryota</taxon>
        <taxon>Sar</taxon>
        <taxon>Stramenopiles</taxon>
        <taxon>Ochrophyta</taxon>
        <taxon>Bacillariophyta</taxon>
        <taxon>Coscinodiscophyceae</taxon>
        <taxon>Chaetocerotophycidae</taxon>
        <taxon>Chaetocerotales</taxon>
        <taxon>Chaetocerotaceae</taxon>
        <taxon>Chaetoceros</taxon>
    </lineage>
</organism>
<dbReference type="InterPro" id="IPR009769">
    <property type="entry name" value="EDR2_C"/>
</dbReference>
<evidence type="ECO:0000259" key="3">
    <source>
        <dbReference type="Pfam" id="PF07059"/>
    </source>
</evidence>
<feature type="coiled-coil region" evidence="1">
    <location>
        <begin position="227"/>
        <end position="254"/>
    </location>
</feature>
<feature type="coiled-coil region" evidence="1">
    <location>
        <begin position="284"/>
        <end position="354"/>
    </location>
</feature>
<evidence type="ECO:0000313" key="5">
    <source>
        <dbReference type="Proteomes" id="UP001054902"/>
    </source>
</evidence>
<keyword evidence="1" id="KW-0175">Coiled coil</keyword>
<evidence type="ECO:0000313" key="4">
    <source>
        <dbReference type="EMBL" id="GFH48666.1"/>
    </source>
</evidence>
<dbReference type="EMBL" id="BLLK01000029">
    <property type="protein sequence ID" value="GFH48666.1"/>
    <property type="molecule type" value="Genomic_DNA"/>
</dbReference>
<dbReference type="InterPro" id="IPR045096">
    <property type="entry name" value="EDR2-like"/>
</dbReference>
<feature type="region of interest" description="Disordered" evidence="2">
    <location>
        <begin position="154"/>
        <end position="176"/>
    </location>
</feature>
<accession>A0AAD3CPD9</accession>
<sequence length="707" mass="80601">MYLVEGNNIPQSEEVPKLHRKAKSKSKKSLEDFLEKRNKRTNVSQSFDECNISLCTATTDADNKPVEKVSWKLTSQTARAKKATLNGSFLSSPKANKINQSMTYIQVEERNFSQFGGKSGSKYGGVTIGLGNLLYKPQQVPSLQSLSMSIAGEISEERSDQGSSTRDDVGSRVDAESINSKTSEYLSLGRRSVSCTFSSSEGSSSIEVSMPSINEGYELSLTDVSDKKKLYENVKRAEESFARKEAKLENQKRLAHEKQLADEVRLVEMTRETKAAYIAKNNLLSQLAIDAANAEKARNDEEIRLSESLQSVLEKLDEQRQIFQNIRLEEERNLEEEERKLAEKRRLFEEIYQMEEARLDLETRRAEERLLQMAEEARVEELSRQARLEELSRQVEDARKKADDARKLVEEEAKYIGSLTFDESISMTPSFSSPYKSQVEHKDGLFEAYTHKSLHSRHWIDKDASTFSVRGKNYFSDKKKTQSQPSLFRLITVDLFEVENPIMTGFCSHPDGRVQHMLDMEKNNNLNVPISHKMPPFVFCMNMVLPGPPHYHLVIYFAIDDIEKLGIQRDIKQNFNQSEKKQYSSLLQKFLFGESDTIRNKILKMIPRVTEGSFLLKTAIGTKPFILGKYLDQKFVRHERYLEAIVDVSSSATTQKLLGLSSVYKNKIVASMAFVLEADDKESLPENVLCSVELNNDNFDGNIPFFP</sequence>
<dbReference type="AlphaFoldDB" id="A0AAD3CPD9"/>
<name>A0AAD3CPD9_9STRA</name>
<feature type="compositionally biased region" description="Basic and acidic residues" evidence="2">
    <location>
        <begin position="155"/>
        <end position="175"/>
    </location>
</feature>
<feature type="domain" description="Protein ENHANCED DISEASE RESISTANCE 2 C-terminal" evidence="3">
    <location>
        <begin position="459"/>
        <end position="696"/>
    </location>
</feature>
<protein>
    <recommendedName>
        <fullName evidence="3">Protein ENHANCED DISEASE RESISTANCE 2 C-terminal domain-containing protein</fullName>
    </recommendedName>
</protein>
<dbReference type="PANTHER" id="PTHR12136:SF41">
    <property type="entry name" value="PLECKSTRIN HOMOLOGY (PH) AND LIPID-BINDING START DOMAINS-CONTAINING PROTEIN"/>
    <property type="match status" value="1"/>
</dbReference>
<comment type="caution">
    <text evidence="4">The sequence shown here is derived from an EMBL/GenBank/DDBJ whole genome shotgun (WGS) entry which is preliminary data.</text>
</comment>
<proteinExistence type="predicted"/>
<dbReference type="Pfam" id="PF07059">
    <property type="entry name" value="EDR2_C"/>
    <property type="match status" value="1"/>
</dbReference>
<keyword evidence="5" id="KW-1185">Reference proteome</keyword>